<dbReference type="Gene3D" id="3.90.550.10">
    <property type="entry name" value="Spore Coat Polysaccharide Biosynthesis Protein SpsA, Chain A"/>
    <property type="match status" value="1"/>
</dbReference>
<dbReference type="SUPFAM" id="SSF53448">
    <property type="entry name" value="Nucleotide-diphospho-sugar transferases"/>
    <property type="match status" value="1"/>
</dbReference>
<keyword evidence="3" id="KW-1185">Reference proteome</keyword>
<name>A0A1E7FDB5_9STRA</name>
<dbReference type="AlphaFoldDB" id="A0A1E7FDB5"/>
<evidence type="ECO:0008006" key="4">
    <source>
        <dbReference type="Google" id="ProtNLM"/>
    </source>
</evidence>
<protein>
    <recommendedName>
        <fullName evidence="4">Nucleotide-diphospho-sugar transferase</fullName>
    </recommendedName>
</protein>
<reference evidence="2 3" key="1">
    <citation type="submission" date="2016-09" db="EMBL/GenBank/DDBJ databases">
        <title>Extensive genetic diversity and differential bi-allelic expression allows diatom success in the polar Southern Ocean.</title>
        <authorList>
            <consortium name="DOE Joint Genome Institute"/>
            <person name="Mock T."/>
            <person name="Otillar R.P."/>
            <person name="Strauss J."/>
            <person name="Dupont C."/>
            <person name="Frickenhaus S."/>
            <person name="Maumus F."/>
            <person name="Mcmullan M."/>
            <person name="Sanges R."/>
            <person name="Schmutz J."/>
            <person name="Toseland A."/>
            <person name="Valas R."/>
            <person name="Veluchamy A."/>
            <person name="Ward B.J."/>
            <person name="Allen A."/>
            <person name="Barry K."/>
            <person name="Falciatore A."/>
            <person name="Ferrante M."/>
            <person name="Fortunato A.E."/>
            <person name="Gloeckner G."/>
            <person name="Gruber A."/>
            <person name="Hipkin R."/>
            <person name="Janech M."/>
            <person name="Kroth P."/>
            <person name="Leese F."/>
            <person name="Lindquist E."/>
            <person name="Lyon B.R."/>
            <person name="Martin J."/>
            <person name="Mayer C."/>
            <person name="Parker M."/>
            <person name="Quesneville H."/>
            <person name="Raymond J."/>
            <person name="Uhlig C."/>
            <person name="Valentin K.U."/>
            <person name="Worden A.Z."/>
            <person name="Armbrust E.V."/>
            <person name="Bowler C."/>
            <person name="Green B."/>
            <person name="Moulton V."/>
            <person name="Van Oosterhout C."/>
            <person name="Grigoriev I."/>
        </authorList>
    </citation>
    <scope>NUCLEOTIDE SEQUENCE [LARGE SCALE GENOMIC DNA]</scope>
    <source>
        <strain evidence="2 3">CCMP1102</strain>
    </source>
</reference>
<evidence type="ECO:0000313" key="3">
    <source>
        <dbReference type="Proteomes" id="UP000095751"/>
    </source>
</evidence>
<dbReference type="PANTHER" id="PTHR11183">
    <property type="entry name" value="GLYCOGENIN SUBFAMILY MEMBER"/>
    <property type="match status" value="1"/>
</dbReference>
<keyword evidence="1" id="KW-1133">Transmembrane helix</keyword>
<accession>A0A1E7FDB5</accession>
<proteinExistence type="predicted"/>
<dbReference type="InterPro" id="IPR029044">
    <property type="entry name" value="Nucleotide-diphossugar_trans"/>
</dbReference>
<dbReference type="OrthoDB" id="2014201at2759"/>
<dbReference type="EMBL" id="KV784358">
    <property type="protein sequence ID" value="OEU16168.1"/>
    <property type="molecule type" value="Genomic_DNA"/>
</dbReference>
<feature type="transmembrane region" description="Helical" evidence="1">
    <location>
        <begin position="21"/>
        <end position="40"/>
    </location>
</feature>
<organism evidence="2 3">
    <name type="scientific">Fragilariopsis cylindrus CCMP1102</name>
    <dbReference type="NCBI Taxonomy" id="635003"/>
    <lineage>
        <taxon>Eukaryota</taxon>
        <taxon>Sar</taxon>
        <taxon>Stramenopiles</taxon>
        <taxon>Ochrophyta</taxon>
        <taxon>Bacillariophyta</taxon>
        <taxon>Bacillariophyceae</taxon>
        <taxon>Bacillariophycidae</taxon>
        <taxon>Bacillariales</taxon>
        <taxon>Bacillariaceae</taxon>
        <taxon>Fragilariopsis</taxon>
    </lineage>
</organism>
<dbReference type="InParanoid" id="A0A1E7FDB5"/>
<keyword evidence="1" id="KW-0812">Transmembrane</keyword>
<dbReference type="Proteomes" id="UP000095751">
    <property type="component" value="Unassembled WGS sequence"/>
</dbReference>
<gene>
    <name evidence="2" type="ORF">FRACYDRAFT_238756</name>
</gene>
<dbReference type="KEGG" id="fcy:FRACYDRAFT_238756"/>
<dbReference type="InterPro" id="IPR050587">
    <property type="entry name" value="GNT1/Glycosyltrans_8"/>
</dbReference>
<keyword evidence="1" id="KW-0472">Membrane</keyword>
<sequence length="462" mass="52319">MTEGILDQKGLSISSRKCSRQWWNGFLVGIIFCIICGTMKDVITNGGVPVQGKGGNNNNPSSLLFDTGNVIELLSTPMGKTQTELEASGASGARITGLRMKSETTQQLQQQQQQQKERYAIAVYVERYVHLYGLYGMIQQIHKLGMIAQGIDIVVIATNAWTTTTDTDTTTSTTTREQSLMEQGNVLKTWLQEGLIQNLIFQDHDHIIRKVKENGLWSGVFNKLVFFNLTEYDKVIGFDADILIRKNIYHWFTDFATPCAIQSKDLIEWNSGAMIIEPSSEVFDALVNKLSDVRRHIPSDASNMTKPDTWNTGFGHQGFLSSYFTVSDDPKHRMKTMGRENAILSSALTGGEKMDYFWYRRNHIFQTIHLTVTKPWLLTRLESKHKWRSPIICEILKEFHTSINGMEKYNLTIKAQYLIDCFNSTTTPTPTDIKNTNITTVTATTAAALNDTQGKKMRDRRK</sequence>
<evidence type="ECO:0000256" key="1">
    <source>
        <dbReference type="SAM" id="Phobius"/>
    </source>
</evidence>
<evidence type="ECO:0000313" key="2">
    <source>
        <dbReference type="EMBL" id="OEU16168.1"/>
    </source>
</evidence>